<evidence type="ECO:0000256" key="2">
    <source>
        <dbReference type="ARBA" id="ARBA00022679"/>
    </source>
</evidence>
<dbReference type="PANTHER" id="PTHR30160:SF7">
    <property type="entry name" value="ADP-HEPTOSE--LPS HEPTOSYLTRANSFERASE 2"/>
    <property type="match status" value="1"/>
</dbReference>
<keyword evidence="4" id="KW-1185">Reference proteome</keyword>
<dbReference type="Gene3D" id="3.40.50.2000">
    <property type="entry name" value="Glycogen Phosphorylase B"/>
    <property type="match status" value="2"/>
</dbReference>
<proteinExistence type="predicted"/>
<dbReference type="Pfam" id="PF01075">
    <property type="entry name" value="Glyco_transf_9"/>
    <property type="match status" value="1"/>
</dbReference>
<accession>A0ABS7F4E2</accession>
<name>A0ABS7F4E2_9PROT</name>
<gene>
    <name evidence="3" type="ORF">K1J50_13425</name>
</gene>
<protein>
    <submittedName>
        <fullName evidence="3">Glycosyltransferase family 9 protein</fullName>
    </submittedName>
</protein>
<keyword evidence="2" id="KW-0808">Transferase</keyword>
<comment type="caution">
    <text evidence="3">The sequence shown here is derived from an EMBL/GenBank/DDBJ whole genome shotgun (WGS) entry which is preliminary data.</text>
</comment>
<keyword evidence="1" id="KW-0328">Glycosyltransferase</keyword>
<dbReference type="InterPro" id="IPR002201">
    <property type="entry name" value="Glyco_trans_9"/>
</dbReference>
<organism evidence="3 4">
    <name type="scientific">Caldovatus aquaticus</name>
    <dbReference type="NCBI Taxonomy" id="2865671"/>
    <lineage>
        <taxon>Bacteria</taxon>
        <taxon>Pseudomonadati</taxon>
        <taxon>Pseudomonadota</taxon>
        <taxon>Alphaproteobacteria</taxon>
        <taxon>Acetobacterales</taxon>
        <taxon>Roseomonadaceae</taxon>
        <taxon>Caldovatus</taxon>
    </lineage>
</organism>
<dbReference type="RefSeq" id="WP_220118223.1">
    <property type="nucleotide sequence ID" value="NZ_JAHZUY010000041.1"/>
</dbReference>
<sequence>MRILFVTANRLGDAVLSTGLLDHLIRSHPGARITVACGPVAEGVFARMPGRARTIVLAKRRFRAHWLALLAAALPVRWDLVVDLRGSALAWLLRARRRAVMRGGRRPGHRIGHLAAVLGLQDAPPLPVAWTAEADRARAAALLPEADGPWIGLGPTANWARKVWPAERFVALYRALSAPDGPLPGARAAVFGGPGEAERALAAPLLAALPEAADLVGRLEVPEAAAALARCALFVGNDSGPMHLAAAAGAPTLGLFGPTSAEEYGPVGARAAAVAAPGAPAAGAMAAIGVADALAAARRLLGAAPQGPCAGRPGRAAAATPAAAA</sequence>
<dbReference type="Proteomes" id="UP001519924">
    <property type="component" value="Unassembled WGS sequence"/>
</dbReference>
<evidence type="ECO:0000313" key="4">
    <source>
        <dbReference type="Proteomes" id="UP001519924"/>
    </source>
</evidence>
<evidence type="ECO:0000313" key="3">
    <source>
        <dbReference type="EMBL" id="MBW8270482.1"/>
    </source>
</evidence>
<dbReference type="InterPro" id="IPR051199">
    <property type="entry name" value="LPS_LOS_Heptosyltrfase"/>
</dbReference>
<dbReference type="EMBL" id="JAHZUY010000041">
    <property type="protein sequence ID" value="MBW8270482.1"/>
    <property type="molecule type" value="Genomic_DNA"/>
</dbReference>
<reference evidence="3 4" key="1">
    <citation type="submission" date="2021-08" db="EMBL/GenBank/DDBJ databases">
        <title>Caldovatus sediminis gen. nov., sp. nov., a moderately thermophilic bacterium isolated from a hot spring.</title>
        <authorList>
            <person name="Hu C.-J."/>
            <person name="Li W.-J."/>
            <person name="Xian W.-D."/>
        </authorList>
    </citation>
    <scope>NUCLEOTIDE SEQUENCE [LARGE SCALE GENOMIC DNA]</scope>
    <source>
        <strain evidence="3 4">SYSU G05006</strain>
    </source>
</reference>
<dbReference type="CDD" id="cd03789">
    <property type="entry name" value="GT9_LPS_heptosyltransferase"/>
    <property type="match status" value="1"/>
</dbReference>
<dbReference type="SUPFAM" id="SSF53756">
    <property type="entry name" value="UDP-Glycosyltransferase/glycogen phosphorylase"/>
    <property type="match status" value="1"/>
</dbReference>
<dbReference type="PANTHER" id="PTHR30160">
    <property type="entry name" value="TETRAACYLDISACCHARIDE 4'-KINASE-RELATED"/>
    <property type="match status" value="1"/>
</dbReference>
<evidence type="ECO:0000256" key="1">
    <source>
        <dbReference type="ARBA" id="ARBA00022676"/>
    </source>
</evidence>